<feature type="compositionally biased region" description="Polar residues" evidence="1">
    <location>
        <begin position="421"/>
        <end position="432"/>
    </location>
</feature>
<evidence type="ECO:0000259" key="2">
    <source>
        <dbReference type="PROSITE" id="PS50181"/>
    </source>
</evidence>
<dbReference type="PANTHER" id="PTHR44586">
    <property type="entry name" value="F-BOX DOMAIN CONTAINING PROTEIN, EXPRESSED"/>
    <property type="match status" value="1"/>
</dbReference>
<dbReference type="InterPro" id="IPR001810">
    <property type="entry name" value="F-box_dom"/>
</dbReference>
<dbReference type="InterPro" id="IPR011047">
    <property type="entry name" value="Quinoprotein_ADH-like_sf"/>
</dbReference>
<dbReference type="Proteomes" id="UP000026962">
    <property type="component" value="Chromosome 11"/>
</dbReference>
<reference evidence="3" key="1">
    <citation type="submission" date="2015-04" db="UniProtKB">
        <authorList>
            <consortium name="EnsemblPlants"/>
        </authorList>
    </citation>
    <scope>IDENTIFICATION</scope>
</reference>
<dbReference type="Gene3D" id="1.20.1280.50">
    <property type="match status" value="1"/>
</dbReference>
<feature type="compositionally biased region" description="Basic and acidic residues" evidence="1">
    <location>
        <begin position="379"/>
        <end position="396"/>
    </location>
</feature>
<sequence>MHLVNPITGEQIALPSVITMEHVNPIFNESGGCIVVLIHEPVGQISFARVGDDKWTWHPSHSYYSDCIYTDGLLYALTAMGEIHALDLSGPTVTMKTIIGRLSIYACDSMYIVQAPWGGLLLVCRSDEDIEDYEADLHADPATFVRNTGEIKIYSVDTMEKKHVEINNLDGHVLFLGHNQSLCLSTEQYPHLKENYTYFTDDNEAWLFGFKNNRRDIGLFDLKHNSREELVSPQLWCNFPAPGRLGVLRRALAALVRGRALPPPAHASSPVCGLTAVVGGAISWLVAQRTRSCLADNGSTGGEAVSSPAELPATKVSLTGMVARARVRRGVLGVGELPAAEAASSRTVLGGPGVARVARGEVGARGPAVAGAGVRRRNQPTERNPRRSWEIKENKKLKQKKKGDWPPAAAAKNGGAKPQLAASSPLTRTPGRSTTLPPPLAAFAASTAGRSVLGDAAVRVAVLRLAKSTAGFPVLNRTAAAPPPRKNPLPPHHARRQRVAVRWLRRPNPLIGLFHCRIKCCNSASIEAGNEFHLPRGDRSAPMAAYSIARIMNFGDLAKCPKKLCNLLFRVVTKILALSPSLLKEVQKYKVDHPSATETVVANLPEVPQDILMEIFALLEIPDLVRAGSVCNSWRSAYNELRSLGIYKLSQTPCLLYTSESAGDSAVCLYSLIEKREYKITLPEPPICSRILIGSSLGWLVTVDDLSEMLLVNPITGEQIALPSVVTIEHVNPIFNESGALHKYELSQHTATRVNCPEPSIFSLDELRDYIFYKAFVFSDTSTGGCIVVLIHEPHHQISFARFGDDKWTWLPPHSHYSDCIYKDGLLYAVTAMGEIHALDLSGPTVTMKTIIGRLSIYACDSRYIVQAPWGGLLQVWRSDEYIEEDYEADLHADPATFVRNTGEIKIYSVDTMEKKHVEINNLDGHVLFLGHNQSLCLSTEQYPHLKENYTYFTDDNELWLFGFRNNRRDIGLFDLEHNSREELVSPQLWSNFPAPVWITPSFTKLNFA</sequence>
<evidence type="ECO:0000313" key="4">
    <source>
        <dbReference type="Proteomes" id="UP000026962"/>
    </source>
</evidence>
<dbReference type="SUPFAM" id="SSF50998">
    <property type="entry name" value="Quinoprotein alcohol dehydrogenase-like"/>
    <property type="match status" value="1"/>
</dbReference>
<protein>
    <recommendedName>
        <fullName evidence="2">F-box domain-containing protein</fullName>
    </recommendedName>
</protein>
<reference evidence="3" key="2">
    <citation type="submission" date="2018-05" db="EMBL/GenBank/DDBJ databases">
        <title>OpunRS2 (Oryza punctata Reference Sequence Version 2).</title>
        <authorList>
            <person name="Zhang J."/>
            <person name="Kudrna D."/>
            <person name="Lee S."/>
            <person name="Talag J."/>
            <person name="Welchert J."/>
            <person name="Wing R.A."/>
        </authorList>
    </citation>
    <scope>NUCLEOTIDE SEQUENCE [LARGE SCALE GENOMIC DNA]</scope>
</reference>
<dbReference type="InterPro" id="IPR036047">
    <property type="entry name" value="F-box-like_dom_sf"/>
</dbReference>
<dbReference type="InterPro" id="IPR005174">
    <property type="entry name" value="KIB1-4_b-propeller"/>
</dbReference>
<dbReference type="STRING" id="4537.A0A0E0MGL6"/>
<dbReference type="Gramene" id="OPUNC11G14810.1">
    <property type="protein sequence ID" value="OPUNC11G14810.1"/>
    <property type="gene ID" value="OPUNC11G14810"/>
</dbReference>
<dbReference type="Pfam" id="PF12937">
    <property type="entry name" value="F-box-like"/>
    <property type="match status" value="1"/>
</dbReference>
<proteinExistence type="predicted"/>
<evidence type="ECO:0000313" key="3">
    <source>
        <dbReference type="EnsemblPlants" id="OPUNC11G14810.1"/>
    </source>
</evidence>
<dbReference type="PROSITE" id="PS50181">
    <property type="entry name" value="FBOX"/>
    <property type="match status" value="1"/>
</dbReference>
<dbReference type="Pfam" id="PF03478">
    <property type="entry name" value="Beta-prop_KIB1-4"/>
    <property type="match status" value="2"/>
</dbReference>
<feature type="compositionally biased region" description="Low complexity" evidence="1">
    <location>
        <begin position="406"/>
        <end position="418"/>
    </location>
</feature>
<accession>A0A0E0MGL6</accession>
<organism evidence="3">
    <name type="scientific">Oryza punctata</name>
    <name type="common">Red rice</name>
    <dbReference type="NCBI Taxonomy" id="4537"/>
    <lineage>
        <taxon>Eukaryota</taxon>
        <taxon>Viridiplantae</taxon>
        <taxon>Streptophyta</taxon>
        <taxon>Embryophyta</taxon>
        <taxon>Tracheophyta</taxon>
        <taxon>Spermatophyta</taxon>
        <taxon>Magnoliopsida</taxon>
        <taxon>Liliopsida</taxon>
        <taxon>Poales</taxon>
        <taxon>Poaceae</taxon>
        <taxon>BOP clade</taxon>
        <taxon>Oryzoideae</taxon>
        <taxon>Oryzeae</taxon>
        <taxon>Oryzinae</taxon>
        <taxon>Oryza</taxon>
    </lineage>
</organism>
<keyword evidence="4" id="KW-1185">Reference proteome</keyword>
<dbReference type="AlphaFoldDB" id="A0A0E0MGL6"/>
<evidence type="ECO:0000256" key="1">
    <source>
        <dbReference type="SAM" id="MobiDB-lite"/>
    </source>
</evidence>
<dbReference type="CDD" id="cd09917">
    <property type="entry name" value="F-box_SF"/>
    <property type="match status" value="1"/>
</dbReference>
<dbReference type="eggNOG" id="ENOG502QS0H">
    <property type="taxonomic scope" value="Eukaryota"/>
</dbReference>
<dbReference type="HOGENOM" id="CLU_007371_0_0_1"/>
<feature type="domain" description="F-box" evidence="2">
    <location>
        <begin position="601"/>
        <end position="649"/>
    </location>
</feature>
<dbReference type="EnsemblPlants" id="OPUNC11G14810.1">
    <property type="protein sequence ID" value="OPUNC11G14810.1"/>
    <property type="gene ID" value="OPUNC11G14810"/>
</dbReference>
<dbReference type="PANTHER" id="PTHR44586:SF16">
    <property type="entry name" value="OS03G0802100 PROTEIN"/>
    <property type="match status" value="1"/>
</dbReference>
<dbReference type="SMART" id="SM00256">
    <property type="entry name" value="FBOX"/>
    <property type="match status" value="1"/>
</dbReference>
<feature type="region of interest" description="Disordered" evidence="1">
    <location>
        <begin position="368"/>
        <end position="438"/>
    </location>
</feature>
<dbReference type="SUPFAM" id="SSF81383">
    <property type="entry name" value="F-box domain"/>
    <property type="match status" value="1"/>
</dbReference>
<name>A0A0E0MGL6_ORYPU</name>
<dbReference type="OMA" id="WHTAKQV"/>